<dbReference type="EC" id="1.11.1.7" evidence="5"/>
<keyword evidence="7 17" id="KW-0575">Peroxidase</keyword>
<evidence type="ECO:0000259" key="16">
    <source>
        <dbReference type="PROSITE" id="PS50873"/>
    </source>
</evidence>
<gene>
    <name evidence="17" type="ORF">CTI12_AA280780</name>
</gene>
<dbReference type="InterPro" id="IPR000823">
    <property type="entry name" value="Peroxidase_pln"/>
</dbReference>
<dbReference type="GO" id="GO:0020037">
    <property type="term" value="F:heme binding"/>
    <property type="evidence" value="ECO:0007669"/>
    <property type="project" value="InterPro"/>
</dbReference>
<dbReference type="PROSITE" id="PS50873">
    <property type="entry name" value="PEROXIDASE_4"/>
    <property type="match status" value="1"/>
</dbReference>
<keyword evidence="12" id="KW-0560">Oxidoreductase</keyword>
<accession>A0A2U1N939</accession>
<feature type="domain" description="Plant heme peroxidase family profile" evidence="16">
    <location>
        <begin position="80"/>
        <end position="145"/>
    </location>
</feature>
<keyword evidence="14" id="KW-0325">Glycoprotein</keyword>
<keyword evidence="13" id="KW-0408">Iron</keyword>
<sequence>MVVTTRNTETPSGDEAMKLWVTEQLNNVITSFTERLDTMATQFQQSRSGIGESSSRFTSWSSDESLHNIVEGLKNKTLTVTKKRGVLKSDQVLLNGGETNDLVSEYKEDKTKFFEDFAKSMIKMGQINLLTGNRGQVRHNCMRVNSQ</sequence>
<dbReference type="AlphaFoldDB" id="A0A2U1N939"/>
<dbReference type="GO" id="GO:0046872">
    <property type="term" value="F:metal ion binding"/>
    <property type="evidence" value="ECO:0007669"/>
    <property type="project" value="UniProtKB-KW"/>
</dbReference>
<evidence type="ECO:0000256" key="7">
    <source>
        <dbReference type="ARBA" id="ARBA00022559"/>
    </source>
</evidence>
<comment type="catalytic activity">
    <reaction evidence="1">
        <text>2 a phenolic donor + H2O2 = 2 a phenolic radical donor + 2 H2O</text>
        <dbReference type="Rhea" id="RHEA:56136"/>
        <dbReference type="ChEBI" id="CHEBI:15377"/>
        <dbReference type="ChEBI" id="CHEBI:16240"/>
        <dbReference type="ChEBI" id="CHEBI:139520"/>
        <dbReference type="ChEBI" id="CHEBI:139521"/>
        <dbReference type="EC" id="1.11.1.7"/>
    </reaction>
</comment>
<evidence type="ECO:0000256" key="13">
    <source>
        <dbReference type="ARBA" id="ARBA00023004"/>
    </source>
</evidence>
<dbReference type="Proteomes" id="UP000245207">
    <property type="component" value="Unassembled WGS sequence"/>
</dbReference>
<organism evidence="17 18">
    <name type="scientific">Artemisia annua</name>
    <name type="common">Sweet wormwood</name>
    <dbReference type="NCBI Taxonomy" id="35608"/>
    <lineage>
        <taxon>Eukaryota</taxon>
        <taxon>Viridiplantae</taxon>
        <taxon>Streptophyta</taxon>
        <taxon>Embryophyta</taxon>
        <taxon>Tracheophyta</taxon>
        <taxon>Spermatophyta</taxon>
        <taxon>Magnoliopsida</taxon>
        <taxon>eudicotyledons</taxon>
        <taxon>Gunneridae</taxon>
        <taxon>Pentapetalae</taxon>
        <taxon>asterids</taxon>
        <taxon>campanulids</taxon>
        <taxon>Asterales</taxon>
        <taxon>Asteraceae</taxon>
        <taxon>Asteroideae</taxon>
        <taxon>Anthemideae</taxon>
        <taxon>Artemisiinae</taxon>
        <taxon>Artemisia</taxon>
    </lineage>
</organism>
<reference evidence="17 18" key="1">
    <citation type="journal article" date="2018" name="Mol. Plant">
        <title>The genome of Artemisia annua provides insight into the evolution of Asteraceae family and artemisinin biosynthesis.</title>
        <authorList>
            <person name="Shen Q."/>
            <person name="Zhang L."/>
            <person name="Liao Z."/>
            <person name="Wang S."/>
            <person name="Yan T."/>
            <person name="Shi P."/>
            <person name="Liu M."/>
            <person name="Fu X."/>
            <person name="Pan Q."/>
            <person name="Wang Y."/>
            <person name="Lv Z."/>
            <person name="Lu X."/>
            <person name="Zhang F."/>
            <person name="Jiang W."/>
            <person name="Ma Y."/>
            <person name="Chen M."/>
            <person name="Hao X."/>
            <person name="Li L."/>
            <person name="Tang Y."/>
            <person name="Lv G."/>
            <person name="Zhou Y."/>
            <person name="Sun X."/>
            <person name="Brodelius P.E."/>
            <person name="Rose J.K.C."/>
            <person name="Tang K."/>
        </authorList>
    </citation>
    <scope>NUCLEOTIDE SEQUENCE [LARGE SCALE GENOMIC DNA]</scope>
    <source>
        <strain evidence="18">cv. Huhao1</strain>
        <tissue evidence="17">Leaf</tissue>
    </source>
</reference>
<evidence type="ECO:0000256" key="11">
    <source>
        <dbReference type="ARBA" id="ARBA00022837"/>
    </source>
</evidence>
<proteinExistence type="predicted"/>
<dbReference type="EMBL" id="PKPP01003318">
    <property type="protein sequence ID" value="PWA70019.1"/>
    <property type="molecule type" value="Genomic_DNA"/>
</dbReference>
<dbReference type="GO" id="GO:0006979">
    <property type="term" value="P:response to oxidative stress"/>
    <property type="evidence" value="ECO:0007669"/>
    <property type="project" value="InterPro"/>
</dbReference>
<evidence type="ECO:0000256" key="12">
    <source>
        <dbReference type="ARBA" id="ARBA00023002"/>
    </source>
</evidence>
<evidence type="ECO:0000256" key="2">
    <source>
        <dbReference type="ARBA" id="ARBA00001913"/>
    </source>
</evidence>
<dbReference type="OrthoDB" id="1738961at2759"/>
<protein>
    <recommendedName>
        <fullName evidence="5">peroxidase</fullName>
        <ecNumber evidence="5">1.11.1.7</ecNumber>
    </recommendedName>
</protein>
<name>A0A2U1N939_ARTAN</name>
<dbReference type="InterPro" id="IPR002016">
    <property type="entry name" value="Haem_peroxidase"/>
</dbReference>
<keyword evidence="10" id="KW-0732">Signal</keyword>
<keyword evidence="8" id="KW-0349">Heme</keyword>
<evidence type="ECO:0000256" key="9">
    <source>
        <dbReference type="ARBA" id="ARBA00022723"/>
    </source>
</evidence>
<comment type="cofactor">
    <cofactor evidence="2">
        <name>Ca(2+)</name>
        <dbReference type="ChEBI" id="CHEBI:29108"/>
    </cofactor>
</comment>
<evidence type="ECO:0000256" key="3">
    <source>
        <dbReference type="ARBA" id="ARBA00001970"/>
    </source>
</evidence>
<dbReference type="GO" id="GO:0140825">
    <property type="term" value="F:lactoperoxidase activity"/>
    <property type="evidence" value="ECO:0007669"/>
    <property type="project" value="UniProtKB-EC"/>
</dbReference>
<evidence type="ECO:0000313" key="17">
    <source>
        <dbReference type="EMBL" id="PWA70019.1"/>
    </source>
</evidence>
<dbReference type="PRINTS" id="PR00461">
    <property type="entry name" value="PLPEROXIDASE"/>
</dbReference>
<comment type="cofactor">
    <cofactor evidence="3">
        <name>heme b</name>
        <dbReference type="ChEBI" id="CHEBI:60344"/>
    </cofactor>
</comment>
<evidence type="ECO:0000256" key="5">
    <source>
        <dbReference type="ARBA" id="ARBA00012313"/>
    </source>
</evidence>
<evidence type="ECO:0000256" key="6">
    <source>
        <dbReference type="ARBA" id="ARBA00022525"/>
    </source>
</evidence>
<dbReference type="Gene3D" id="1.10.420.10">
    <property type="entry name" value="Peroxidase, domain 2"/>
    <property type="match status" value="1"/>
</dbReference>
<dbReference type="PANTHER" id="PTHR31388">
    <property type="entry name" value="PEROXIDASE 72-RELATED"/>
    <property type="match status" value="1"/>
</dbReference>
<evidence type="ECO:0000256" key="14">
    <source>
        <dbReference type="ARBA" id="ARBA00023180"/>
    </source>
</evidence>
<dbReference type="InterPro" id="IPR010255">
    <property type="entry name" value="Haem_peroxidase_sf"/>
</dbReference>
<evidence type="ECO:0000313" key="18">
    <source>
        <dbReference type="Proteomes" id="UP000245207"/>
    </source>
</evidence>
<evidence type="ECO:0000256" key="8">
    <source>
        <dbReference type="ARBA" id="ARBA00022617"/>
    </source>
</evidence>
<evidence type="ECO:0000256" key="15">
    <source>
        <dbReference type="ARBA" id="ARBA00023324"/>
    </source>
</evidence>
<comment type="caution">
    <text evidence="17">The sequence shown here is derived from an EMBL/GenBank/DDBJ whole genome shotgun (WGS) entry which is preliminary data.</text>
</comment>
<evidence type="ECO:0000256" key="1">
    <source>
        <dbReference type="ARBA" id="ARBA00000189"/>
    </source>
</evidence>
<keyword evidence="9" id="KW-0479">Metal-binding</keyword>
<dbReference type="PANTHER" id="PTHR31388:SF264">
    <property type="entry name" value="PEROXIDASE 59"/>
    <property type="match status" value="1"/>
</dbReference>
<dbReference type="STRING" id="35608.A0A2U1N939"/>
<comment type="function">
    <text evidence="4">Removal of H(2)O(2), oxidation of toxic reductants, biosynthesis and degradation of lignin, suberization, auxin catabolism, response to environmental stresses such as wounding, pathogen attack and oxidative stress. These functions might be dependent on each isozyme/isoform in each plant tissue.</text>
</comment>
<keyword evidence="18" id="KW-1185">Reference proteome</keyword>
<evidence type="ECO:0000256" key="4">
    <source>
        <dbReference type="ARBA" id="ARBA00002322"/>
    </source>
</evidence>
<keyword evidence="11" id="KW-0106">Calcium</keyword>
<evidence type="ECO:0000256" key="10">
    <source>
        <dbReference type="ARBA" id="ARBA00022729"/>
    </source>
</evidence>
<keyword evidence="6" id="KW-0964">Secreted</keyword>
<dbReference type="SUPFAM" id="SSF48113">
    <property type="entry name" value="Heme-dependent peroxidases"/>
    <property type="match status" value="1"/>
</dbReference>
<dbReference type="GO" id="GO:0042744">
    <property type="term" value="P:hydrogen peroxide catabolic process"/>
    <property type="evidence" value="ECO:0007669"/>
    <property type="project" value="UniProtKB-KW"/>
</dbReference>
<keyword evidence="15" id="KW-0376">Hydrogen peroxide</keyword>
<dbReference type="Gene3D" id="1.10.520.10">
    <property type="match status" value="1"/>
</dbReference>